<protein>
    <recommendedName>
        <fullName evidence="1">DUF659 domain-containing protein</fullName>
    </recommendedName>
</protein>
<dbReference type="GO" id="GO:0003690">
    <property type="term" value="F:double-stranded DNA binding"/>
    <property type="evidence" value="ECO:0007669"/>
    <property type="project" value="InterPro"/>
</dbReference>
<dbReference type="EMBL" id="CARXXK010000002">
    <property type="protein sequence ID" value="CAI6359185.1"/>
    <property type="molecule type" value="Genomic_DNA"/>
</dbReference>
<evidence type="ECO:0000259" key="1">
    <source>
        <dbReference type="Pfam" id="PF04937"/>
    </source>
</evidence>
<organism evidence="2 6">
    <name type="scientific">Macrosiphum euphorbiae</name>
    <name type="common">potato aphid</name>
    <dbReference type="NCBI Taxonomy" id="13131"/>
    <lineage>
        <taxon>Eukaryota</taxon>
        <taxon>Metazoa</taxon>
        <taxon>Ecdysozoa</taxon>
        <taxon>Arthropoda</taxon>
        <taxon>Hexapoda</taxon>
        <taxon>Insecta</taxon>
        <taxon>Pterygota</taxon>
        <taxon>Neoptera</taxon>
        <taxon>Paraneoptera</taxon>
        <taxon>Hemiptera</taxon>
        <taxon>Sternorrhyncha</taxon>
        <taxon>Aphidomorpha</taxon>
        <taxon>Aphidoidea</taxon>
        <taxon>Aphididae</taxon>
        <taxon>Macrosiphini</taxon>
        <taxon>Macrosiphum</taxon>
    </lineage>
</organism>
<reference evidence="2 6" key="1">
    <citation type="submission" date="2023-01" db="EMBL/GenBank/DDBJ databases">
        <authorList>
            <person name="Whitehead M."/>
        </authorList>
    </citation>
    <scope>NUCLEOTIDE SEQUENCE [LARGE SCALE GENOMIC DNA]</scope>
</reference>
<evidence type="ECO:0000313" key="3">
    <source>
        <dbReference type="EMBL" id="CAI6356989.1"/>
    </source>
</evidence>
<accession>A0AAV0VX37</accession>
<comment type="caution">
    <text evidence="2">The sequence shown here is derived from an EMBL/GenBank/DDBJ whole genome shotgun (WGS) entry which is preliminary data.</text>
</comment>
<name>A0AAV0VX37_9HEMI</name>
<proteinExistence type="predicted"/>
<keyword evidence="6" id="KW-1185">Reference proteome</keyword>
<dbReference type="InterPro" id="IPR012337">
    <property type="entry name" value="RNaseH-like_sf"/>
</dbReference>
<dbReference type="Proteomes" id="UP001160148">
    <property type="component" value="Unassembled WGS sequence"/>
</dbReference>
<dbReference type="PANTHER" id="PTHR32344">
    <property type="entry name" value="U1-TYPE DOMAIN-CONTAINING PROTEIN"/>
    <property type="match status" value="1"/>
</dbReference>
<sequence length="541" mass="61844">MSTGDNNHHPARRQLINTQSSTIFVVSYVNVFVRCSACLSRFKNKDKMPKTKSNLGSSITRWIEPYNRDKTVFTTSGLVIYCQVCDRQVRCNKKFQITQHVTTEFHLKCLKKSSNNSKQMLMGDEIKPKTSSFNEDLCLSLIAANIPWFKLQNPVFHDFLQNYTKKHIPDESTLRKSFLHPCYVSTIEKIREKIGDSYIYLVVDETTDINGSYIANLLVGVLNEQSPSKPFLIACKKLDKTNHSTISRFVNDSLRILWPHGGNDEKVLLLCSDAAPYMIKAGKTLNVFFPNMIHISCLAHMIQRLAEKVREMYPNVNTLVSNLKKVFLKAPQRVDVYKEIMPSVPLPPEPVLTRWGTWIKAANFCADHFDNLKIILQKLEDKNVVSIKKCINMLSLESVKNDLTFIQSHFFILVKSIKNLERSSLTLCDSIQIVNNVILAMEKVPGQQGKIIQEKLLYLIEKNVGFQTAKQITTILSGKENSIMPSNLTPSMCSCMKFAPITSVDVERSFSTYKSILTEKRTSMTSENMEKYIIVHCYENY</sequence>
<dbReference type="EMBL" id="CARXXK010001141">
    <property type="protein sequence ID" value="CAI6374006.1"/>
    <property type="molecule type" value="Genomic_DNA"/>
</dbReference>
<dbReference type="SUPFAM" id="SSF53098">
    <property type="entry name" value="Ribonuclease H-like"/>
    <property type="match status" value="2"/>
</dbReference>
<dbReference type="PANTHER" id="PTHR32344:SF1">
    <property type="entry name" value="U1-TYPE DOMAIN-CONTAINING PROTEIN"/>
    <property type="match status" value="1"/>
</dbReference>
<evidence type="ECO:0000313" key="4">
    <source>
        <dbReference type="EMBL" id="CAI6359185.1"/>
    </source>
</evidence>
<feature type="domain" description="DUF659" evidence="1">
    <location>
        <begin position="169"/>
        <end position="326"/>
    </location>
</feature>
<dbReference type="EMBL" id="CARXXK010000002">
    <property type="protein sequence ID" value="CAI6356989.1"/>
    <property type="molecule type" value="Genomic_DNA"/>
</dbReference>
<dbReference type="InterPro" id="IPR007021">
    <property type="entry name" value="DUF659"/>
</dbReference>
<evidence type="ECO:0000313" key="2">
    <source>
        <dbReference type="EMBL" id="CAI6348154.1"/>
    </source>
</evidence>
<evidence type="ECO:0000313" key="6">
    <source>
        <dbReference type="Proteomes" id="UP001160148"/>
    </source>
</evidence>
<evidence type="ECO:0000313" key="5">
    <source>
        <dbReference type="EMBL" id="CAI6374006.1"/>
    </source>
</evidence>
<dbReference type="Pfam" id="PF04937">
    <property type="entry name" value="DUF659"/>
    <property type="match status" value="1"/>
</dbReference>
<dbReference type="GO" id="GO:0005634">
    <property type="term" value="C:nucleus"/>
    <property type="evidence" value="ECO:0007669"/>
    <property type="project" value="InterPro"/>
</dbReference>
<dbReference type="InterPro" id="IPR033375">
    <property type="entry name" value="Cggbp1"/>
</dbReference>
<dbReference type="AlphaFoldDB" id="A0AAV0VX37"/>
<dbReference type="GO" id="GO:0006357">
    <property type="term" value="P:regulation of transcription by RNA polymerase II"/>
    <property type="evidence" value="ECO:0007669"/>
    <property type="project" value="InterPro"/>
</dbReference>
<dbReference type="EMBL" id="CARXXK010000001">
    <property type="protein sequence ID" value="CAI6348154.1"/>
    <property type="molecule type" value="Genomic_DNA"/>
</dbReference>
<gene>
    <name evidence="3" type="ORF">MEUPH1_LOCUS12665</name>
    <name evidence="4" type="ORF">MEUPH1_LOCUS14619</name>
    <name evidence="5" type="ORF">MEUPH1_LOCUS27672</name>
    <name evidence="2" type="ORF">MEUPH1_LOCUS4862</name>
</gene>